<accession>A0A6P7TIS7</accession>
<gene>
    <name evidence="2" type="primary">LOC115224672</name>
</gene>
<organism evidence="1 2">
    <name type="scientific">Octopus sinensis</name>
    <name type="common">East Asian common octopus</name>
    <dbReference type="NCBI Taxonomy" id="2607531"/>
    <lineage>
        <taxon>Eukaryota</taxon>
        <taxon>Metazoa</taxon>
        <taxon>Spiralia</taxon>
        <taxon>Lophotrochozoa</taxon>
        <taxon>Mollusca</taxon>
        <taxon>Cephalopoda</taxon>
        <taxon>Coleoidea</taxon>
        <taxon>Octopodiformes</taxon>
        <taxon>Octopoda</taxon>
        <taxon>Incirrata</taxon>
        <taxon>Octopodidae</taxon>
        <taxon>Octopus</taxon>
    </lineage>
</organism>
<dbReference type="PANTHER" id="PTHR46060:SF2">
    <property type="entry name" value="HISTONE-LYSINE N-METHYLTRANSFERASE SETMAR"/>
    <property type="match status" value="1"/>
</dbReference>
<dbReference type="KEGG" id="osn:115224672"/>
<dbReference type="InterPro" id="IPR036388">
    <property type="entry name" value="WH-like_DNA-bd_sf"/>
</dbReference>
<dbReference type="GO" id="GO:0044547">
    <property type="term" value="F:DNA topoisomerase binding"/>
    <property type="evidence" value="ECO:0007669"/>
    <property type="project" value="TreeGrafter"/>
</dbReference>
<dbReference type="PANTHER" id="PTHR46060">
    <property type="entry name" value="MARINER MOS1 TRANSPOSASE-LIKE PROTEIN"/>
    <property type="match status" value="1"/>
</dbReference>
<dbReference type="GO" id="GO:0035861">
    <property type="term" value="C:site of double-strand break"/>
    <property type="evidence" value="ECO:0007669"/>
    <property type="project" value="TreeGrafter"/>
</dbReference>
<dbReference type="RefSeq" id="XP_029651393.1">
    <property type="nucleotide sequence ID" value="XM_029795533.1"/>
</dbReference>
<dbReference type="GO" id="GO:0005634">
    <property type="term" value="C:nucleus"/>
    <property type="evidence" value="ECO:0007669"/>
    <property type="project" value="TreeGrafter"/>
</dbReference>
<dbReference type="AlphaFoldDB" id="A0A6P7TIS7"/>
<dbReference type="Gene3D" id="1.10.10.10">
    <property type="entry name" value="Winged helix-like DNA-binding domain superfamily/Winged helix DNA-binding domain"/>
    <property type="match status" value="1"/>
</dbReference>
<dbReference type="GO" id="GO:0000014">
    <property type="term" value="F:single-stranded DNA endodeoxyribonuclease activity"/>
    <property type="evidence" value="ECO:0007669"/>
    <property type="project" value="TreeGrafter"/>
</dbReference>
<name>A0A6P7TIS7_9MOLL</name>
<keyword evidence="1" id="KW-1185">Reference proteome</keyword>
<dbReference type="InterPro" id="IPR052709">
    <property type="entry name" value="Transposase-MT_Hybrid"/>
</dbReference>
<evidence type="ECO:0000313" key="2">
    <source>
        <dbReference type="RefSeq" id="XP_029651393.1"/>
    </source>
</evidence>
<proteinExistence type="predicted"/>
<dbReference type="GO" id="GO:0031297">
    <property type="term" value="P:replication fork processing"/>
    <property type="evidence" value="ECO:0007669"/>
    <property type="project" value="TreeGrafter"/>
</dbReference>
<reference evidence="2" key="1">
    <citation type="submission" date="2025-08" db="UniProtKB">
        <authorList>
            <consortium name="RefSeq"/>
        </authorList>
    </citation>
    <scope>IDENTIFICATION</scope>
</reference>
<dbReference type="GO" id="GO:0044774">
    <property type="term" value="P:mitotic DNA integrity checkpoint signaling"/>
    <property type="evidence" value="ECO:0007669"/>
    <property type="project" value="TreeGrafter"/>
</dbReference>
<dbReference type="GO" id="GO:0003690">
    <property type="term" value="F:double-stranded DNA binding"/>
    <property type="evidence" value="ECO:0007669"/>
    <property type="project" value="TreeGrafter"/>
</dbReference>
<dbReference type="GO" id="GO:0000793">
    <property type="term" value="C:condensed chromosome"/>
    <property type="evidence" value="ECO:0007669"/>
    <property type="project" value="TreeGrafter"/>
</dbReference>
<sequence>MTPKLLPYQQSMGRGSTRDHTVRRWFQEFRSDDESLKDEESRGRSCSLDNEQLKVIVEENPCLSVREMPQTLGVSIEMVSHNLQKISQRARHFHIAPVHSVSKKELYL</sequence>
<dbReference type="GO" id="GO:0042800">
    <property type="term" value="F:histone H3K4 methyltransferase activity"/>
    <property type="evidence" value="ECO:0007669"/>
    <property type="project" value="TreeGrafter"/>
</dbReference>
<dbReference type="GO" id="GO:0006303">
    <property type="term" value="P:double-strand break repair via nonhomologous end joining"/>
    <property type="evidence" value="ECO:0007669"/>
    <property type="project" value="TreeGrafter"/>
</dbReference>
<evidence type="ECO:0000313" key="1">
    <source>
        <dbReference type="Proteomes" id="UP000515154"/>
    </source>
</evidence>
<dbReference type="Proteomes" id="UP000515154">
    <property type="component" value="Linkage group LG2"/>
</dbReference>
<dbReference type="GO" id="GO:0046975">
    <property type="term" value="F:histone H3K36 methyltransferase activity"/>
    <property type="evidence" value="ECO:0007669"/>
    <property type="project" value="TreeGrafter"/>
</dbReference>
<dbReference type="GO" id="GO:0000729">
    <property type="term" value="P:DNA double-strand break processing"/>
    <property type="evidence" value="ECO:0007669"/>
    <property type="project" value="TreeGrafter"/>
</dbReference>
<dbReference type="GO" id="GO:0003697">
    <property type="term" value="F:single-stranded DNA binding"/>
    <property type="evidence" value="ECO:0007669"/>
    <property type="project" value="TreeGrafter"/>
</dbReference>
<dbReference type="GO" id="GO:0015074">
    <property type="term" value="P:DNA integration"/>
    <property type="evidence" value="ECO:0007669"/>
    <property type="project" value="TreeGrafter"/>
</dbReference>
<protein>
    <submittedName>
        <fullName evidence="2">Histone-lysine N-methyltransferase SETMAR-like</fullName>
    </submittedName>
</protein>